<feature type="transmembrane region" description="Helical" evidence="3">
    <location>
        <begin position="336"/>
        <end position="356"/>
    </location>
</feature>
<feature type="transmembrane region" description="Helical" evidence="3">
    <location>
        <begin position="298"/>
        <end position="316"/>
    </location>
</feature>
<dbReference type="Pfam" id="PF13347">
    <property type="entry name" value="MFS_2"/>
    <property type="match status" value="2"/>
</dbReference>
<dbReference type="InterPro" id="IPR036259">
    <property type="entry name" value="MFS_trans_sf"/>
</dbReference>
<sequence>QTHTRLLTHPPFSANNSNLITPHTPSGLNGLISTQCKHILCYAVGGIPNRMTNISIDFTLQIFLLDVVKMEAFFVSLILLVSQTWDAVIDPLVGYLVSRSGRLLPWVVLSTPLGIMSYVFLWFTPQDFASVTFCILWHLITSCLFETFMSLYNVPYISLNMFLGGDERDRDSATAYRMCAEMVAMLLGSLLQGQVISVYNTERDAACLDIDLNHGNTQSGQTSDNITLINTVSKMTKTFNIHRKNLGIPTLIWSHDGEINVFYCLSPIFHTVRGTQFQEHTNVPYFSSMKKLMKHVPYVRLVLGFFFCTLSFQMSLRNFALYCTYAAGLGVQFPYLILVLLVSATLSVPLWQVVLVRMGKRTTVFIGLPIFMPVLIVIASVPGSLPVYMAMCILCGSSLGTLFLLPWSMLPDVVDDFAVKNPSCKHLEPLFFSSYTFFNKLGGGLSAGISTLVLHFTGYRAGACHHEDRMVTALQVLFVPVPIVLLLLGLVFFYLYPIQEKELRQAPAGAYEEHMRQVSQKSPASVSER</sequence>
<dbReference type="GO" id="GO:0008643">
    <property type="term" value="P:carbohydrate transport"/>
    <property type="evidence" value="ECO:0007669"/>
    <property type="project" value="InterPro"/>
</dbReference>
<evidence type="ECO:0000256" key="3">
    <source>
        <dbReference type="SAM" id="Phobius"/>
    </source>
</evidence>
<accession>A0AAY4EFG8</accession>
<organism evidence="4 5">
    <name type="scientific">Denticeps clupeoides</name>
    <name type="common">denticle herring</name>
    <dbReference type="NCBI Taxonomy" id="299321"/>
    <lineage>
        <taxon>Eukaryota</taxon>
        <taxon>Metazoa</taxon>
        <taxon>Chordata</taxon>
        <taxon>Craniata</taxon>
        <taxon>Vertebrata</taxon>
        <taxon>Euteleostomi</taxon>
        <taxon>Actinopterygii</taxon>
        <taxon>Neopterygii</taxon>
        <taxon>Teleostei</taxon>
        <taxon>Clupei</taxon>
        <taxon>Clupeiformes</taxon>
        <taxon>Denticipitoidei</taxon>
        <taxon>Denticipitidae</taxon>
        <taxon>Denticeps</taxon>
    </lineage>
</organism>
<name>A0AAY4EFG8_9TELE</name>
<reference evidence="4" key="2">
    <citation type="submission" date="2025-08" db="UniProtKB">
        <authorList>
            <consortium name="Ensembl"/>
        </authorList>
    </citation>
    <scope>IDENTIFICATION</scope>
</reference>
<feature type="transmembrane region" description="Helical" evidence="3">
    <location>
        <begin position="363"/>
        <end position="381"/>
    </location>
</feature>
<keyword evidence="3" id="KW-0812">Transmembrane</keyword>
<dbReference type="Proteomes" id="UP000694580">
    <property type="component" value="Chromosome 10"/>
</dbReference>
<evidence type="ECO:0000256" key="1">
    <source>
        <dbReference type="ARBA" id="ARBA00004141"/>
    </source>
</evidence>
<dbReference type="PANTHER" id="PTHR11328:SF44">
    <property type="entry name" value="SODIUM-DEPENDENT LYSOPHOSPHATIDYLCHOLINE SYMPORTER 1-B"/>
    <property type="match status" value="1"/>
</dbReference>
<evidence type="ECO:0000313" key="4">
    <source>
        <dbReference type="Ensembl" id="ENSDCDP00010056074.1"/>
    </source>
</evidence>
<dbReference type="SUPFAM" id="SSF103473">
    <property type="entry name" value="MFS general substrate transporter"/>
    <property type="match status" value="2"/>
</dbReference>
<feature type="transmembrane region" description="Helical" evidence="3">
    <location>
        <begin position="387"/>
        <end position="410"/>
    </location>
</feature>
<gene>
    <name evidence="4" type="primary">mfsd2al2</name>
</gene>
<proteinExistence type="inferred from homology"/>
<protein>
    <submittedName>
        <fullName evidence="4">Uncharacterized protein</fullName>
    </submittedName>
</protein>
<keyword evidence="3" id="KW-0472">Membrane</keyword>
<feature type="transmembrane region" description="Helical" evidence="3">
    <location>
        <begin position="476"/>
        <end position="496"/>
    </location>
</feature>
<feature type="transmembrane region" description="Helical" evidence="3">
    <location>
        <begin position="430"/>
        <end position="456"/>
    </location>
</feature>
<keyword evidence="5" id="KW-1185">Reference proteome</keyword>
<dbReference type="GO" id="GO:0005886">
    <property type="term" value="C:plasma membrane"/>
    <property type="evidence" value="ECO:0007669"/>
    <property type="project" value="TreeGrafter"/>
</dbReference>
<dbReference type="InterPro" id="IPR039672">
    <property type="entry name" value="MFS_2"/>
</dbReference>
<feature type="transmembrane region" description="Helical" evidence="3">
    <location>
        <begin position="103"/>
        <end position="123"/>
    </location>
</feature>
<dbReference type="PANTHER" id="PTHR11328">
    <property type="entry name" value="MAJOR FACILITATOR SUPERFAMILY DOMAIN-CONTAINING PROTEIN"/>
    <property type="match status" value="1"/>
</dbReference>
<feature type="transmembrane region" description="Helical" evidence="3">
    <location>
        <begin position="129"/>
        <end position="152"/>
    </location>
</feature>
<keyword evidence="3" id="KW-1133">Transmembrane helix</keyword>
<dbReference type="Gene3D" id="1.20.1250.20">
    <property type="entry name" value="MFS general substrate transporter like domains"/>
    <property type="match status" value="2"/>
</dbReference>
<dbReference type="Ensembl" id="ENSDCDT00010066703.1">
    <property type="protein sequence ID" value="ENSDCDP00010056074.1"/>
    <property type="gene ID" value="ENSDCDG00010032045.1"/>
</dbReference>
<evidence type="ECO:0000256" key="2">
    <source>
        <dbReference type="ARBA" id="ARBA00008335"/>
    </source>
</evidence>
<reference evidence="4" key="3">
    <citation type="submission" date="2025-09" db="UniProtKB">
        <authorList>
            <consortium name="Ensembl"/>
        </authorList>
    </citation>
    <scope>IDENTIFICATION</scope>
</reference>
<dbReference type="AlphaFoldDB" id="A0AAY4EFG8"/>
<dbReference type="GO" id="GO:0015293">
    <property type="term" value="F:symporter activity"/>
    <property type="evidence" value="ECO:0007669"/>
    <property type="project" value="InterPro"/>
</dbReference>
<evidence type="ECO:0000313" key="5">
    <source>
        <dbReference type="Proteomes" id="UP000694580"/>
    </source>
</evidence>
<reference evidence="4 5" key="1">
    <citation type="submission" date="2020-06" db="EMBL/GenBank/DDBJ databases">
        <authorList>
            <consortium name="Wellcome Sanger Institute Data Sharing"/>
        </authorList>
    </citation>
    <scope>NUCLEOTIDE SEQUENCE [LARGE SCALE GENOMIC DNA]</scope>
</reference>
<comment type="similarity">
    <text evidence="2">Belongs to the major facilitator superfamily.</text>
</comment>
<dbReference type="GeneTree" id="ENSGT00390000005318"/>
<comment type="subcellular location">
    <subcellularLocation>
        <location evidence="1">Membrane</location>
        <topology evidence="1">Multi-pass membrane protein</topology>
    </subcellularLocation>
</comment>